<proteinExistence type="predicted"/>
<dbReference type="Proteomes" id="UP001304895">
    <property type="component" value="Unassembled WGS sequence"/>
</dbReference>
<dbReference type="EMBL" id="MU853414">
    <property type="protein sequence ID" value="KAK4133042.1"/>
    <property type="molecule type" value="Genomic_DNA"/>
</dbReference>
<organism evidence="1 2">
    <name type="scientific">Trichocladium antarcticum</name>
    <dbReference type="NCBI Taxonomy" id="1450529"/>
    <lineage>
        <taxon>Eukaryota</taxon>
        <taxon>Fungi</taxon>
        <taxon>Dikarya</taxon>
        <taxon>Ascomycota</taxon>
        <taxon>Pezizomycotina</taxon>
        <taxon>Sordariomycetes</taxon>
        <taxon>Sordariomycetidae</taxon>
        <taxon>Sordariales</taxon>
        <taxon>Chaetomiaceae</taxon>
        <taxon>Trichocladium</taxon>
    </lineage>
</organism>
<name>A0AAN6ZCB3_9PEZI</name>
<reference evidence="1" key="2">
    <citation type="submission" date="2023-05" db="EMBL/GenBank/DDBJ databases">
        <authorList>
            <consortium name="Lawrence Berkeley National Laboratory"/>
            <person name="Steindorff A."/>
            <person name="Hensen N."/>
            <person name="Bonometti L."/>
            <person name="Westerberg I."/>
            <person name="Brannstrom I.O."/>
            <person name="Guillou S."/>
            <person name="Cros-Aarteil S."/>
            <person name="Calhoun S."/>
            <person name="Haridas S."/>
            <person name="Kuo A."/>
            <person name="Mondo S."/>
            <person name="Pangilinan J."/>
            <person name="Riley R."/>
            <person name="Labutti K."/>
            <person name="Andreopoulos B."/>
            <person name="Lipzen A."/>
            <person name="Chen C."/>
            <person name="Yanf M."/>
            <person name="Daum C."/>
            <person name="Ng V."/>
            <person name="Clum A."/>
            <person name="Ohm R."/>
            <person name="Martin F."/>
            <person name="Silar P."/>
            <person name="Natvig D."/>
            <person name="Lalanne C."/>
            <person name="Gautier V."/>
            <person name="Ament-Velasquez S.L."/>
            <person name="Kruys A."/>
            <person name="Hutchinson M.I."/>
            <person name="Powell A.J."/>
            <person name="Barry K."/>
            <person name="Miller A.N."/>
            <person name="Grigoriev I.V."/>
            <person name="Debuchy R."/>
            <person name="Gladieux P."/>
            <person name="Thoren M.H."/>
            <person name="Johannesson H."/>
        </authorList>
    </citation>
    <scope>NUCLEOTIDE SEQUENCE</scope>
    <source>
        <strain evidence="1">CBS 123565</strain>
    </source>
</reference>
<protein>
    <submittedName>
        <fullName evidence="1">Uncharacterized protein</fullName>
    </submittedName>
</protein>
<accession>A0AAN6ZCB3</accession>
<sequence>MSPSKHGREVGVGVAFLACVAPGPITSTLLPDPTNHERQPCHPLILTVTSLPPFSLRGAAGANHRSALSLSPGWVEMSAGVPTPPTGAMGGRLVESGWGVGRLRPGSSGKLGMACVAAVRLHVWLARQSVTEKTARRCTGFPNGGDHGDPDGRKLAMYGHRCIDCMG</sequence>
<evidence type="ECO:0000313" key="2">
    <source>
        <dbReference type="Proteomes" id="UP001304895"/>
    </source>
</evidence>
<keyword evidence="2" id="KW-1185">Reference proteome</keyword>
<evidence type="ECO:0000313" key="1">
    <source>
        <dbReference type="EMBL" id="KAK4133042.1"/>
    </source>
</evidence>
<comment type="caution">
    <text evidence="1">The sequence shown here is derived from an EMBL/GenBank/DDBJ whole genome shotgun (WGS) entry which is preliminary data.</text>
</comment>
<dbReference type="AlphaFoldDB" id="A0AAN6ZCB3"/>
<reference evidence="1" key="1">
    <citation type="journal article" date="2023" name="Mol. Phylogenet. Evol.">
        <title>Genome-scale phylogeny and comparative genomics of the fungal order Sordariales.</title>
        <authorList>
            <person name="Hensen N."/>
            <person name="Bonometti L."/>
            <person name="Westerberg I."/>
            <person name="Brannstrom I.O."/>
            <person name="Guillou S."/>
            <person name="Cros-Aarteil S."/>
            <person name="Calhoun S."/>
            <person name="Haridas S."/>
            <person name="Kuo A."/>
            <person name="Mondo S."/>
            <person name="Pangilinan J."/>
            <person name="Riley R."/>
            <person name="LaButti K."/>
            <person name="Andreopoulos B."/>
            <person name="Lipzen A."/>
            <person name="Chen C."/>
            <person name="Yan M."/>
            <person name="Daum C."/>
            <person name="Ng V."/>
            <person name="Clum A."/>
            <person name="Steindorff A."/>
            <person name="Ohm R.A."/>
            <person name="Martin F."/>
            <person name="Silar P."/>
            <person name="Natvig D.O."/>
            <person name="Lalanne C."/>
            <person name="Gautier V."/>
            <person name="Ament-Velasquez S.L."/>
            <person name="Kruys A."/>
            <person name="Hutchinson M.I."/>
            <person name="Powell A.J."/>
            <person name="Barry K."/>
            <person name="Miller A.N."/>
            <person name="Grigoriev I.V."/>
            <person name="Debuchy R."/>
            <person name="Gladieux P."/>
            <person name="Hiltunen Thoren M."/>
            <person name="Johannesson H."/>
        </authorList>
    </citation>
    <scope>NUCLEOTIDE SEQUENCE</scope>
    <source>
        <strain evidence="1">CBS 123565</strain>
    </source>
</reference>
<gene>
    <name evidence="1" type="ORF">BT67DRAFT_69779</name>
</gene>